<dbReference type="OrthoDB" id="9779233at2"/>
<dbReference type="PROSITE" id="PS50244">
    <property type="entry name" value="S5A_REDUCTASE"/>
    <property type="match status" value="1"/>
</dbReference>
<evidence type="ECO:0000313" key="2">
    <source>
        <dbReference type="EMBL" id="TCJ29385.1"/>
    </source>
</evidence>
<dbReference type="InterPro" id="IPR010721">
    <property type="entry name" value="UstE-like"/>
</dbReference>
<feature type="transmembrane region" description="Helical" evidence="1">
    <location>
        <begin position="63"/>
        <end position="81"/>
    </location>
</feature>
<evidence type="ECO:0000313" key="3">
    <source>
        <dbReference type="Proteomes" id="UP000295453"/>
    </source>
</evidence>
<gene>
    <name evidence="2" type="ORF">EPD65_06585</name>
</gene>
<feature type="transmembrane region" description="Helical" evidence="1">
    <location>
        <begin position="6"/>
        <end position="26"/>
    </location>
</feature>
<dbReference type="Pfam" id="PF06966">
    <property type="entry name" value="DUF1295"/>
    <property type="match status" value="1"/>
</dbReference>
<feature type="transmembrane region" description="Helical" evidence="1">
    <location>
        <begin position="112"/>
        <end position="133"/>
    </location>
</feature>
<reference evidence="2 3" key="1">
    <citation type="submission" date="2019-03" db="EMBL/GenBank/DDBJ databases">
        <authorList>
            <person name="Kim M.K.M."/>
        </authorList>
    </citation>
    <scope>NUCLEOTIDE SEQUENCE [LARGE SCALE GENOMIC DNA]</scope>
    <source>
        <strain evidence="2 3">18JY15-6</strain>
    </source>
</reference>
<dbReference type="PANTHER" id="PTHR32251">
    <property type="entry name" value="3-OXO-5-ALPHA-STEROID 4-DEHYDROGENASE"/>
    <property type="match status" value="1"/>
</dbReference>
<dbReference type="Proteomes" id="UP000295453">
    <property type="component" value="Unassembled WGS sequence"/>
</dbReference>
<dbReference type="AlphaFoldDB" id="A0A4R1CGB4"/>
<sequence length="268" mass="29037">MTELLQVLAVEVLVVAAAMALTAYAARRAGRYSVVDTTWGLALAAVALVAAAGGAALDTGESWRRWLLVVLVAVWGSRLSWHMHRRNSGHGEDPRYTAMLAGASPLQRAVKVWVTQGAAVVLVGLPVTVAAVTTGGWPPMAAAGVALWLLGVSFEAVGDAQLARFKADPANRGLIMDRGLWSWTRHPNYFGDACVWWGIWLVSLTTPWSLLTVVAPLAMTYFLVFATGARLLDRHMEGRPGWAEYASRTSMFLPRPPRHTGRGPREAR</sequence>
<dbReference type="GO" id="GO:0016020">
    <property type="term" value="C:membrane"/>
    <property type="evidence" value="ECO:0007669"/>
    <property type="project" value="TreeGrafter"/>
</dbReference>
<name>A0A4R1CGB4_9ACTN</name>
<feature type="transmembrane region" description="Helical" evidence="1">
    <location>
        <begin position="210"/>
        <end position="232"/>
    </location>
</feature>
<protein>
    <submittedName>
        <fullName evidence="2">DUF1295 domain-containing protein</fullName>
    </submittedName>
</protein>
<keyword evidence="1" id="KW-0812">Transmembrane</keyword>
<feature type="transmembrane region" description="Helical" evidence="1">
    <location>
        <begin position="38"/>
        <end position="57"/>
    </location>
</feature>
<organism evidence="2 3">
    <name type="scientific">Nocardioides jejuensis</name>
    <dbReference type="NCBI Taxonomy" id="2502782"/>
    <lineage>
        <taxon>Bacteria</taxon>
        <taxon>Bacillati</taxon>
        <taxon>Actinomycetota</taxon>
        <taxon>Actinomycetes</taxon>
        <taxon>Propionibacteriales</taxon>
        <taxon>Nocardioidaceae</taxon>
        <taxon>Nocardioides</taxon>
    </lineage>
</organism>
<evidence type="ECO:0000256" key="1">
    <source>
        <dbReference type="SAM" id="Phobius"/>
    </source>
</evidence>
<proteinExistence type="predicted"/>
<keyword evidence="1" id="KW-1133">Transmembrane helix</keyword>
<keyword evidence="1" id="KW-0472">Membrane</keyword>
<keyword evidence="3" id="KW-1185">Reference proteome</keyword>
<dbReference type="PANTHER" id="PTHR32251:SF17">
    <property type="entry name" value="STEROID 5-ALPHA REDUCTASE C-TERMINAL DOMAIN-CONTAINING PROTEIN"/>
    <property type="match status" value="1"/>
</dbReference>
<dbReference type="EMBL" id="SJZJ01000008">
    <property type="protein sequence ID" value="TCJ29385.1"/>
    <property type="molecule type" value="Genomic_DNA"/>
</dbReference>
<accession>A0A4R1CGB4</accession>
<dbReference type="Gene3D" id="1.20.120.1630">
    <property type="match status" value="1"/>
</dbReference>
<comment type="caution">
    <text evidence="2">The sequence shown here is derived from an EMBL/GenBank/DDBJ whole genome shotgun (WGS) entry which is preliminary data.</text>
</comment>
<dbReference type="RefSeq" id="WP_131582415.1">
    <property type="nucleotide sequence ID" value="NZ_SJZJ01000008.1"/>
</dbReference>